<keyword evidence="3" id="KW-1185">Reference proteome</keyword>
<sequence>MVLIKRKSRKKNNKAGEETVVKEKPRKKKRRKKKILDLDSLAKKLVQDISEYTGMNTLQLPDKLKQKITREILDIVITSTSYKPSTDTILKRISRNRELINMIIAARMLEELNEFTDEQLEFIVYYGKRMIIPEISRLYRILIKKNRKDLISYLQYVWEKYGRPSPVKCPKCGFNAIMPDYTCYICGYTVTESYIREQISFEEKLREFIKEASVAELLEVLEYGFVFVSREGIKTPKSKIDPSKIYYQIYLKPKDKALIKEEISNRKIPV</sequence>
<dbReference type="GeneID" id="4907512"/>
<proteinExistence type="predicted"/>
<evidence type="ECO:0000313" key="3">
    <source>
        <dbReference type="Proteomes" id="UP000000254"/>
    </source>
</evidence>
<reference evidence="2 3" key="2">
    <citation type="journal article" date="2009" name="Stand. Genomic Sci.">
        <title>Complete genome sequence of Staphylothermus marinus Stetter and Fiala 1986 type strain F1.</title>
        <authorList>
            <person name="Anderson I.J."/>
            <person name="Sun H."/>
            <person name="Lapidus A."/>
            <person name="Copeland A."/>
            <person name="Glavina Del Rio T."/>
            <person name="Tice H."/>
            <person name="Dalin E."/>
            <person name="Lucas S."/>
            <person name="Barry K."/>
            <person name="Land M."/>
            <person name="Richardson P."/>
            <person name="Huber H."/>
            <person name="Kyrpides N.C."/>
        </authorList>
    </citation>
    <scope>NUCLEOTIDE SEQUENCE [LARGE SCALE GENOMIC DNA]</scope>
    <source>
        <strain evidence="3">ATCC 43588 / DSM 3639 / JCM 9404 / F1</strain>
    </source>
</reference>
<reference evidence="3" key="1">
    <citation type="journal article" date="2009" name="BMC Genomics">
        <title>The complete genome sequence of Staphylothermus marinus reveals differences in sulfur metabolism among heterotrophic Crenarchaeota.</title>
        <authorList>
            <person name="Anderson I.J."/>
            <person name="Dharmarajan L."/>
            <person name="Rodriguez J."/>
            <person name="Hooper S."/>
            <person name="Porat I."/>
            <person name="Ulrich L.E."/>
            <person name="Elkins J.G."/>
            <person name="Mavromatis K."/>
            <person name="Sun H."/>
            <person name="Land M."/>
            <person name="Lapidus A."/>
            <person name="Lucas S."/>
            <person name="Barry K."/>
            <person name="Huber H."/>
            <person name="Zhulin I.B."/>
            <person name="Whitman W.B."/>
            <person name="Mukhopadhyay B."/>
            <person name="Woese C."/>
            <person name="Bristow J."/>
            <person name="Kyrpides N."/>
        </authorList>
    </citation>
    <scope>NUCLEOTIDE SEQUENCE [LARGE SCALE GENOMIC DNA]</scope>
    <source>
        <strain evidence="3">ATCC 43588 / DSM 3639 / JCM 9404 / F1</strain>
    </source>
</reference>
<evidence type="ECO:0000256" key="1">
    <source>
        <dbReference type="SAM" id="MobiDB-lite"/>
    </source>
</evidence>
<dbReference type="OrthoDB" id="18600at2157"/>
<dbReference type="AlphaFoldDB" id="A3DNZ7"/>
<feature type="region of interest" description="Disordered" evidence="1">
    <location>
        <begin position="1"/>
        <end position="28"/>
    </location>
</feature>
<dbReference type="eggNOG" id="arCOG04160">
    <property type="taxonomic scope" value="Archaea"/>
</dbReference>
<gene>
    <name evidence="2" type="ordered locus">Smar_1265</name>
</gene>
<accession>A3DNZ7</accession>
<dbReference type="STRING" id="399550.Smar_1265"/>
<dbReference type="EMBL" id="CP000575">
    <property type="protein sequence ID" value="ABN70357.1"/>
    <property type="molecule type" value="Genomic_DNA"/>
</dbReference>
<dbReference type="KEGG" id="smr:Smar_1265"/>
<organism evidence="2 3">
    <name type="scientific">Staphylothermus marinus (strain ATCC 43588 / DSM 3639 / JCM 9404 / F1)</name>
    <dbReference type="NCBI Taxonomy" id="399550"/>
    <lineage>
        <taxon>Archaea</taxon>
        <taxon>Thermoproteota</taxon>
        <taxon>Thermoprotei</taxon>
        <taxon>Desulfurococcales</taxon>
        <taxon>Desulfurococcaceae</taxon>
        <taxon>Staphylothermus</taxon>
    </lineage>
</organism>
<name>A3DNZ7_STAMF</name>
<evidence type="ECO:0000313" key="2">
    <source>
        <dbReference type="EMBL" id="ABN70357.1"/>
    </source>
</evidence>
<feature type="compositionally biased region" description="Basic and acidic residues" evidence="1">
    <location>
        <begin position="14"/>
        <end position="23"/>
    </location>
</feature>
<dbReference type="HOGENOM" id="CLU_084972_0_0_2"/>
<feature type="compositionally biased region" description="Basic residues" evidence="1">
    <location>
        <begin position="1"/>
        <end position="13"/>
    </location>
</feature>
<dbReference type="Proteomes" id="UP000000254">
    <property type="component" value="Chromosome"/>
</dbReference>
<dbReference type="RefSeq" id="WP_011839548.1">
    <property type="nucleotide sequence ID" value="NC_009033.1"/>
</dbReference>
<protein>
    <submittedName>
        <fullName evidence="2">Uncharacterized protein</fullName>
    </submittedName>
</protein>